<dbReference type="AlphaFoldDB" id="A0A934MIZ3"/>
<evidence type="ECO:0000313" key="2">
    <source>
        <dbReference type="EMBL" id="MBJ3778390.1"/>
    </source>
</evidence>
<dbReference type="Proteomes" id="UP000609531">
    <property type="component" value="Unassembled WGS sequence"/>
</dbReference>
<name>A0A934MIZ3_9HYPH</name>
<evidence type="ECO:0000313" key="3">
    <source>
        <dbReference type="Proteomes" id="UP000609531"/>
    </source>
</evidence>
<evidence type="ECO:0000256" key="1">
    <source>
        <dbReference type="SAM" id="Phobius"/>
    </source>
</evidence>
<feature type="transmembrane region" description="Helical" evidence="1">
    <location>
        <begin position="12"/>
        <end position="32"/>
    </location>
</feature>
<gene>
    <name evidence="2" type="ORF">JCR33_22005</name>
</gene>
<reference evidence="2" key="1">
    <citation type="submission" date="2020-12" db="EMBL/GenBank/DDBJ databases">
        <title>Bacterial taxonomy.</title>
        <authorList>
            <person name="Pan X."/>
        </authorList>
    </citation>
    <scope>NUCLEOTIDE SEQUENCE</scope>
    <source>
        <strain evidence="2">B2012</strain>
    </source>
</reference>
<keyword evidence="3" id="KW-1185">Reference proteome</keyword>
<proteinExistence type="predicted"/>
<dbReference type="EMBL" id="JAEKJA010000027">
    <property type="protein sequence ID" value="MBJ3778390.1"/>
    <property type="molecule type" value="Genomic_DNA"/>
</dbReference>
<comment type="caution">
    <text evidence="2">The sequence shown here is derived from an EMBL/GenBank/DDBJ whole genome shotgun (WGS) entry which is preliminary data.</text>
</comment>
<keyword evidence="1" id="KW-0472">Membrane</keyword>
<protein>
    <submittedName>
        <fullName evidence="2">Uncharacterized protein</fullName>
    </submittedName>
</protein>
<sequence>MNFWRSMWNFCRNVGGVLMVFFGIIGVLSWIFTSAGFDGGDKTATSDENPFSLACSTTLNSDGKTSYIRFKLTIEPRMGDYYQYDWSGYSTSADGRYTYNTGHRGMTDEIRKLSRINAEQIRSGAAVLYRTTGKYEYSDIVDGTCKKIQYRKIPRQSF</sequence>
<keyword evidence="1" id="KW-0812">Transmembrane</keyword>
<dbReference type="RefSeq" id="WP_198884298.1">
    <property type="nucleotide sequence ID" value="NZ_JAEKJA010000027.1"/>
</dbReference>
<organism evidence="2 3">
    <name type="scientific">Acuticoccus mangrovi</name>
    <dbReference type="NCBI Taxonomy" id="2796142"/>
    <lineage>
        <taxon>Bacteria</taxon>
        <taxon>Pseudomonadati</taxon>
        <taxon>Pseudomonadota</taxon>
        <taxon>Alphaproteobacteria</taxon>
        <taxon>Hyphomicrobiales</taxon>
        <taxon>Amorphaceae</taxon>
        <taxon>Acuticoccus</taxon>
    </lineage>
</organism>
<accession>A0A934MIZ3</accession>
<keyword evidence="1" id="KW-1133">Transmembrane helix</keyword>